<dbReference type="OrthoDB" id="2077978at2"/>
<dbReference type="InterPro" id="IPR013762">
    <property type="entry name" value="Integrase-like_cat_sf"/>
</dbReference>
<protein>
    <recommendedName>
        <fullName evidence="5">Integrase</fullName>
    </recommendedName>
</protein>
<evidence type="ECO:0000313" key="3">
    <source>
        <dbReference type="EMBL" id="ANB71311.1"/>
    </source>
</evidence>
<evidence type="ECO:0000313" key="4">
    <source>
        <dbReference type="Proteomes" id="UP000076852"/>
    </source>
</evidence>
<name>A0A160FGT9_9BURK</name>
<gene>
    <name evidence="3" type="ORF">AYM40_02205</name>
</gene>
<dbReference type="Proteomes" id="UP000076852">
    <property type="component" value="Chromosome 1"/>
</dbReference>
<dbReference type="Pfam" id="PF13009">
    <property type="entry name" value="Integrase_2"/>
    <property type="match status" value="1"/>
</dbReference>
<dbReference type="KEGG" id="buz:AYM40_02205"/>
<proteinExistence type="predicted"/>
<sequence length="1115" mass="125820">MPVQYFKAPGSGKLVAFNSSDTDCVLLEEISIEEMRGAIAEFERKRIEAYWEETMLPQSPHGPYISAFLPEKTATFTGPVYYKSSHLQKLLDTNQRGAALLGKAHALSIDVQRDLVLEHRPTSRAKLQEVLRSAAPVIAPDFYAMLDEAGSADEFIQRLAQPLWKNELPTMHPFRYFELLTILWARGWFLFPQRVAEWETRIKWMTLTNPLYGAARSLLIRAIHVPPPKGKSDTGYTHTCTFFATADVRTSKDLSPDLIGAFEEICVAKVGERYPPDTAEKKFRSMRGRVRSVALWLLQNFNVENPHHAVELKRPKRNDVADEDRRSDGQFRWLATMRPELGTWADMFRSFIKSQDTARLRSQIDRLNTFGNFLCSLSSPPLEPSSVVRHTHIYDATLKNSDTYLEYLRENMESAKRRNDNLSTVRKFFDWLRDYLIASGNEIGSSFANPVLASDSVGRPDPPSKTDRDALPPYVMNEMKEILVENDFAFPRTYSSATVQVHDYQTGLNTRVFDPGLATCLYTLFDMPIRSHQARWLDSGHLDEKIYDPRLNALVPNDSEFAIKGRREGALRLEHDGLRAESWLTLWVNTNKTAVYDSPHIGYVIPYVSPTLSELLRTYSQWQQRYLPALRKPLAYQVFQEDVKERERPHGVKGPQIAPLFRDPNAADQSRPIEYNRLARFYTKVLSEAQARIERKYGHRLKLVTKDDKGGLKWAVDLHSLRVSGITNLIEAGVPLEVVQQFVAGHATLVMTLHYLKYSPAKLRKFIELAHDRMLNDADFLGSEMFAEYLDEFAPFLLGQNGAGTGAGFRALQEKSGIMTITSEGICPGTSCSTGGALENRAQKKYGPVPGGQRCGLCRYWLTGPAHLLGQVAAVNNLAYAIRKKGLEIASLNDQRIDAEDEKNQRKARELRDRVDILNRELEIDVNEWAARYRYAEKSIALMEQYLSAKQKIIGTGATVPVPILTSSSAPELKVTLEQAHEFALLDQITQMSDFTTGFKNREAELEKNTILSRMMAANGIKPFLLSLNDEQAHEAGNLLSAMVLQQVRGQELDEVLTGKRSLDAYPRLANAIKLLEESSTPEALAQAGEMSRLASLMGDAPAAATPEEDEEMFG</sequence>
<keyword evidence="2" id="KW-0175">Coiled coil</keyword>
<feature type="coiled-coil region" evidence="2">
    <location>
        <begin position="889"/>
        <end position="928"/>
    </location>
</feature>
<dbReference type="InterPro" id="IPR011010">
    <property type="entry name" value="DNA_brk_join_enz"/>
</dbReference>
<dbReference type="GO" id="GO:0006310">
    <property type="term" value="P:DNA recombination"/>
    <property type="evidence" value="ECO:0007669"/>
    <property type="project" value="UniProtKB-KW"/>
</dbReference>
<evidence type="ECO:0000256" key="1">
    <source>
        <dbReference type="ARBA" id="ARBA00023172"/>
    </source>
</evidence>
<dbReference type="GO" id="GO:0003677">
    <property type="term" value="F:DNA binding"/>
    <property type="evidence" value="ECO:0007669"/>
    <property type="project" value="InterPro"/>
</dbReference>
<dbReference type="AlphaFoldDB" id="A0A160FGT9"/>
<accession>A0A160FGT9</accession>
<dbReference type="STRING" id="1804984.AYM40_02205"/>
<evidence type="ECO:0008006" key="5">
    <source>
        <dbReference type="Google" id="ProtNLM"/>
    </source>
</evidence>
<organism evidence="3 4">
    <name type="scientific">Paraburkholderia phytofirmans OLGA172</name>
    <dbReference type="NCBI Taxonomy" id="1417228"/>
    <lineage>
        <taxon>Bacteria</taxon>
        <taxon>Pseudomonadati</taxon>
        <taxon>Pseudomonadota</taxon>
        <taxon>Betaproteobacteria</taxon>
        <taxon>Burkholderiales</taxon>
        <taxon>Burkholderiaceae</taxon>
        <taxon>Paraburkholderia</taxon>
    </lineage>
</organism>
<evidence type="ECO:0000256" key="2">
    <source>
        <dbReference type="SAM" id="Coils"/>
    </source>
</evidence>
<reference evidence="3 4" key="1">
    <citation type="journal article" date="2016" name="Gene">
        <title>PacBio SMRT assembly of a complex multi-replicon genome reveals chlorocatechol degradative operon in a region of genome plasticity.</title>
        <authorList>
            <person name="Ricker N."/>
            <person name="Shen S.Y."/>
            <person name="Goordial J."/>
            <person name="Jin S."/>
            <person name="Fulthorpe R.R."/>
        </authorList>
    </citation>
    <scope>NUCLEOTIDE SEQUENCE [LARGE SCALE GENOMIC DNA]</scope>
    <source>
        <strain evidence="3 4">OLGA172</strain>
    </source>
</reference>
<keyword evidence="4" id="KW-1185">Reference proteome</keyword>
<keyword evidence="1" id="KW-0233">DNA recombination</keyword>
<dbReference type="SUPFAM" id="SSF56349">
    <property type="entry name" value="DNA breaking-rejoining enzymes"/>
    <property type="match status" value="1"/>
</dbReference>
<dbReference type="Gene3D" id="1.10.443.10">
    <property type="entry name" value="Intergrase catalytic core"/>
    <property type="match status" value="1"/>
</dbReference>
<dbReference type="EMBL" id="CP014578">
    <property type="protein sequence ID" value="ANB71311.1"/>
    <property type="molecule type" value="Genomic_DNA"/>
</dbReference>
<dbReference type="InterPro" id="IPR024965">
    <property type="entry name" value="Putative_integrase"/>
</dbReference>
<dbReference type="RefSeq" id="WP_063494786.1">
    <property type="nucleotide sequence ID" value="NZ_CP014578.1"/>
</dbReference>
<dbReference type="GO" id="GO:0015074">
    <property type="term" value="P:DNA integration"/>
    <property type="evidence" value="ECO:0007669"/>
    <property type="project" value="InterPro"/>
</dbReference>